<keyword evidence="7" id="KW-0325">Glycoprotein</keyword>
<dbReference type="GO" id="GO:0005829">
    <property type="term" value="C:cytosol"/>
    <property type="evidence" value="ECO:0007669"/>
    <property type="project" value="TreeGrafter"/>
</dbReference>
<dbReference type="GO" id="GO:0046475">
    <property type="term" value="P:glycerophospholipid catabolic process"/>
    <property type="evidence" value="ECO:0007669"/>
    <property type="project" value="TreeGrafter"/>
</dbReference>
<dbReference type="PANTHER" id="PTHR10728:SF33">
    <property type="entry name" value="LYSOPHOSPHOLIPASE 1-RELATED"/>
    <property type="match status" value="1"/>
</dbReference>
<evidence type="ECO:0000256" key="10">
    <source>
        <dbReference type="SAM" id="MobiDB-lite"/>
    </source>
</evidence>
<dbReference type="SMART" id="SM00022">
    <property type="entry name" value="PLAc"/>
    <property type="match status" value="1"/>
</dbReference>
<comment type="catalytic activity">
    <reaction evidence="9">
        <text>a 1-acyl-sn-glycero-3-phosphocholine + H2O = sn-glycerol 3-phosphocholine + a fatty acid + H(+)</text>
        <dbReference type="Rhea" id="RHEA:15177"/>
        <dbReference type="ChEBI" id="CHEBI:15377"/>
        <dbReference type="ChEBI" id="CHEBI:15378"/>
        <dbReference type="ChEBI" id="CHEBI:16870"/>
        <dbReference type="ChEBI" id="CHEBI:28868"/>
        <dbReference type="ChEBI" id="CHEBI:58168"/>
        <dbReference type="EC" id="3.1.1.5"/>
    </reaction>
</comment>
<feature type="signal peptide" evidence="9">
    <location>
        <begin position="1"/>
        <end position="18"/>
    </location>
</feature>
<dbReference type="SUPFAM" id="SSF52151">
    <property type="entry name" value="FabD/lysophospholipase-like"/>
    <property type="match status" value="1"/>
</dbReference>
<dbReference type="Proteomes" id="UP000245946">
    <property type="component" value="Unassembled WGS sequence"/>
</dbReference>
<keyword evidence="13" id="KW-1185">Reference proteome</keyword>
<dbReference type="GeneID" id="37271226"/>
<evidence type="ECO:0000256" key="8">
    <source>
        <dbReference type="PROSITE-ProRule" id="PRU00555"/>
    </source>
</evidence>
<proteinExistence type="inferred from homology"/>
<dbReference type="Pfam" id="PF01735">
    <property type="entry name" value="PLA2_B"/>
    <property type="match status" value="1"/>
</dbReference>
<dbReference type="PROSITE" id="PS51210">
    <property type="entry name" value="PLA2C"/>
    <property type="match status" value="1"/>
</dbReference>
<dbReference type="OrthoDB" id="4084751at2759"/>
<sequence length="717" mass="75481">MRLSAALLLLSSALSVLARPSLLALSPQERAELDSLPPSARAALANTLLVAREAELAGAPLSQREVQDVGAALLARANPSGSYDPDRVSCPTAAGANQPGGGVGFVRNASSQALGSGEAAYVQRHRAQSQSAWQSWLSANNSLDIAGGVQNYTSDLNRLPRVGLALSGGGYRAMIVGAGMLSGFDLRNGTAEARGTGGLLQLASHVAGLSGGSWAVGSLALSDWNTAQTLKDQVWDLERDLVVPEDGKLAYYTDIVTDVARKRTSGWPTGITDYWGRALSYHLVNDSYPNEGQGTTFSDIRNTSTFQAASMPFPIAIADEREPGQLLIYRNGSIFEFTPYEFGSWDPEIEAMLPIDILGTNLSNGTSQERGGDCYVGYENFGWVVGTSSTLFNALYAMLITSDSGESIITDVITAIAGAVSSDQNDVSVTPNPFRNYGTREIASQTNVTLVDGGLDGQNVPLWPLLQPARDLDVIFAFDASADTTNWPNGTSLHETSLRVQNSPQFSDVAFPVIPSPSTFVSRGLNTRPTFFGCDPNTNVTNAGRSQNGTVAPLIVYVASYPWSGLANTSTYKLSYTSAEAQVLLDNSVEVATQGGQALGNVSWATCLKCATLQRGFLRSNTAVPSACQTCFQQYCYDGVTNDTISTTGAYSPAVGTPQFVSSAGEERQAPPSTGGDGSNSQQPGASSSRTDAAAGLHMVQPLSLVLLALVGAALLL</sequence>
<keyword evidence="6 8" id="KW-0443">Lipid metabolism</keyword>
<evidence type="ECO:0000256" key="7">
    <source>
        <dbReference type="ARBA" id="ARBA00023180"/>
    </source>
</evidence>
<dbReference type="InterPro" id="IPR002642">
    <property type="entry name" value="LysoPLipase_cat_dom"/>
</dbReference>
<feature type="domain" description="PLA2c" evidence="11">
    <location>
        <begin position="89"/>
        <end position="642"/>
    </location>
</feature>
<reference evidence="12 13" key="1">
    <citation type="journal article" date="2018" name="Mol. Biol. Evol.">
        <title>Broad Genomic Sampling Reveals a Smut Pathogenic Ancestry of the Fungal Clade Ustilaginomycotina.</title>
        <authorList>
            <person name="Kijpornyongpan T."/>
            <person name="Mondo S.J."/>
            <person name="Barry K."/>
            <person name="Sandor L."/>
            <person name="Lee J."/>
            <person name="Lipzen A."/>
            <person name="Pangilinan J."/>
            <person name="LaButti K."/>
            <person name="Hainaut M."/>
            <person name="Henrissat B."/>
            <person name="Grigoriev I.V."/>
            <person name="Spatafora J.W."/>
            <person name="Aime M.C."/>
        </authorList>
    </citation>
    <scope>NUCLEOTIDE SEQUENCE [LARGE SCALE GENOMIC DNA]</scope>
    <source>
        <strain evidence="12 13">MCA 4186</strain>
    </source>
</reference>
<evidence type="ECO:0000313" key="12">
    <source>
        <dbReference type="EMBL" id="PWO01018.1"/>
    </source>
</evidence>
<accession>A0A316ZGW2</accession>
<evidence type="ECO:0000256" key="2">
    <source>
        <dbReference type="ARBA" id="ARBA00013274"/>
    </source>
</evidence>
<evidence type="ECO:0000256" key="9">
    <source>
        <dbReference type="RuleBase" id="RU362103"/>
    </source>
</evidence>
<dbReference type="PANTHER" id="PTHR10728">
    <property type="entry name" value="CYTOSOLIC PHOSPHOLIPASE A2"/>
    <property type="match status" value="1"/>
</dbReference>
<evidence type="ECO:0000256" key="5">
    <source>
        <dbReference type="ARBA" id="ARBA00022963"/>
    </source>
</evidence>
<evidence type="ECO:0000256" key="6">
    <source>
        <dbReference type="ARBA" id="ARBA00023098"/>
    </source>
</evidence>
<organism evidence="12 13">
    <name type="scientific">Tilletiopsis washingtonensis</name>
    <dbReference type="NCBI Taxonomy" id="58919"/>
    <lineage>
        <taxon>Eukaryota</taxon>
        <taxon>Fungi</taxon>
        <taxon>Dikarya</taxon>
        <taxon>Basidiomycota</taxon>
        <taxon>Ustilaginomycotina</taxon>
        <taxon>Exobasidiomycetes</taxon>
        <taxon>Entylomatales</taxon>
        <taxon>Entylomatales incertae sedis</taxon>
        <taxon>Tilletiopsis</taxon>
    </lineage>
</organism>
<dbReference type="InterPro" id="IPR016035">
    <property type="entry name" value="Acyl_Trfase/lysoPLipase"/>
</dbReference>
<evidence type="ECO:0000256" key="1">
    <source>
        <dbReference type="ARBA" id="ARBA00008780"/>
    </source>
</evidence>
<keyword evidence="5 8" id="KW-0442">Lipid degradation</keyword>
<dbReference type="RefSeq" id="XP_025601296.1">
    <property type="nucleotide sequence ID" value="XM_025743682.1"/>
</dbReference>
<gene>
    <name evidence="12" type="ORF">FA09DRAFT_333280</name>
</gene>
<evidence type="ECO:0000313" key="13">
    <source>
        <dbReference type="Proteomes" id="UP000245946"/>
    </source>
</evidence>
<evidence type="ECO:0000259" key="11">
    <source>
        <dbReference type="PROSITE" id="PS51210"/>
    </source>
</evidence>
<comment type="similarity">
    <text evidence="1 9">Belongs to the lysophospholipase family.</text>
</comment>
<dbReference type="FunFam" id="3.40.1090.10:FF:000010">
    <property type="entry name" value="Lysophospholipase"/>
    <property type="match status" value="1"/>
</dbReference>
<feature type="region of interest" description="Disordered" evidence="10">
    <location>
        <begin position="661"/>
        <end position="692"/>
    </location>
</feature>
<dbReference type="Gene3D" id="3.40.1090.10">
    <property type="entry name" value="Cytosolic phospholipase A2 catalytic domain"/>
    <property type="match status" value="1"/>
</dbReference>
<dbReference type="GO" id="GO:0004622">
    <property type="term" value="F:phosphatidylcholine lysophospholipase activity"/>
    <property type="evidence" value="ECO:0007669"/>
    <property type="project" value="UniProtKB-EC"/>
</dbReference>
<feature type="chain" id="PRO_5016188776" description="Lysophospholipase" evidence="9">
    <location>
        <begin position="19"/>
        <end position="717"/>
    </location>
</feature>
<dbReference type="EMBL" id="KZ819284">
    <property type="protein sequence ID" value="PWO01018.1"/>
    <property type="molecule type" value="Genomic_DNA"/>
</dbReference>
<keyword evidence="3 9" id="KW-0732">Signal</keyword>
<keyword evidence="4 8" id="KW-0378">Hydrolase</keyword>
<evidence type="ECO:0000256" key="3">
    <source>
        <dbReference type="ARBA" id="ARBA00022729"/>
    </source>
</evidence>
<dbReference type="AlphaFoldDB" id="A0A316ZGW2"/>
<dbReference type="STRING" id="58919.A0A316ZGW2"/>
<dbReference type="GO" id="GO:0004623">
    <property type="term" value="F:phospholipase A2 activity"/>
    <property type="evidence" value="ECO:0007669"/>
    <property type="project" value="TreeGrafter"/>
</dbReference>
<dbReference type="EC" id="3.1.1.5" evidence="2 9"/>
<name>A0A316ZGW2_9BASI</name>
<feature type="compositionally biased region" description="Polar residues" evidence="10">
    <location>
        <begin position="679"/>
        <end position="691"/>
    </location>
</feature>
<protein>
    <recommendedName>
        <fullName evidence="2 9">Lysophospholipase</fullName>
        <ecNumber evidence="2 9">3.1.1.5</ecNumber>
    </recommendedName>
</protein>
<evidence type="ECO:0000256" key="4">
    <source>
        <dbReference type="ARBA" id="ARBA00022801"/>
    </source>
</evidence>